<accession>A0ABT6VQU0</accession>
<gene>
    <name evidence="1" type="ORF">QLQ84_21430</name>
</gene>
<dbReference type="RefSeq" id="WP_282723767.1">
    <property type="nucleotide sequence ID" value="NZ_JASCQO010000055.1"/>
</dbReference>
<dbReference type="PIRSF" id="PIRSF014677">
    <property type="entry name" value="UCP014677"/>
    <property type="match status" value="1"/>
</dbReference>
<proteinExistence type="predicted"/>
<reference evidence="1 2" key="1">
    <citation type="submission" date="2023-04" db="EMBL/GenBank/DDBJ databases">
        <title>Halomonas strains isolated from rhizosphere soil.</title>
        <authorList>
            <person name="Xu L."/>
            <person name="Sun J.-Q."/>
        </authorList>
    </citation>
    <scope>NUCLEOTIDE SEQUENCE [LARGE SCALE GENOMIC DNA]</scope>
    <source>
        <strain evidence="1 2">LN1S58</strain>
    </source>
</reference>
<protein>
    <submittedName>
        <fullName evidence="1">SIR2 family protein</fullName>
    </submittedName>
</protein>
<evidence type="ECO:0000313" key="2">
    <source>
        <dbReference type="Proteomes" id="UP001244242"/>
    </source>
</evidence>
<dbReference type="Pfam" id="PF13289">
    <property type="entry name" value="SIR2_2"/>
    <property type="match status" value="1"/>
</dbReference>
<sequence length="521" mass="59437">MSLKTRIENHLNQFATAPFLFVGSGVSRRYLGLEDWEGLLRRYARDTGRPYEYYRATAGGDLPTVATEIARQFHQVWWDSSEFEVSREEYAVECKTETSALKVEISQYIKDQSEEFVDNPQLIAEVDALRNAVIDGVITTNWDLFLEDIFSEFRVFIGQDQLLFSEPQAIGEIYKIHGCCSLPNSLVLTHGDYDQFQGRNPYLAAKLLAVFVEHPVIFLGYSLNDPNIIAILRSIAVCLTTENINKLQDRLIFIQWDPEEPEFQLSATTVVAEGFNIPVVAVRTATLLPVFEALSSVHRRFPARLLRQLKEHVYDLVSTNDPKSKIFVQEIDAEADISELEVVFGVGSIERLRETGYRGFTREDVLRDLIFGERDYDPRRIVTDTLPTLLKGAKYVPVFKYLRGAGLLDDTGNPHGGDLDYRVVQAANAQKEKFDPPAYYTKKRDQVIQPGMGIAQMEAQRGAKDVIYYGALIDKQYLVKDELRDFLVRNYEFLEAANALDQTQYIKLVCLLDFIEFKQGV</sequence>
<dbReference type="InterPro" id="IPR011202">
    <property type="entry name" value="UCP014677"/>
</dbReference>
<keyword evidence="2" id="KW-1185">Reference proteome</keyword>
<dbReference type="Proteomes" id="UP001244242">
    <property type="component" value="Unassembled WGS sequence"/>
</dbReference>
<organism evidence="1 2">
    <name type="scientific">Halomonas kalidii</name>
    <dbReference type="NCBI Taxonomy" id="3043293"/>
    <lineage>
        <taxon>Bacteria</taxon>
        <taxon>Pseudomonadati</taxon>
        <taxon>Pseudomonadota</taxon>
        <taxon>Gammaproteobacteria</taxon>
        <taxon>Oceanospirillales</taxon>
        <taxon>Halomonadaceae</taxon>
        <taxon>Halomonas</taxon>
    </lineage>
</organism>
<comment type="caution">
    <text evidence="1">The sequence shown here is derived from an EMBL/GenBank/DDBJ whole genome shotgun (WGS) entry which is preliminary data.</text>
</comment>
<name>A0ABT6VQU0_9GAMM</name>
<dbReference type="EMBL" id="JASCQO010000055">
    <property type="protein sequence ID" value="MDI5936359.1"/>
    <property type="molecule type" value="Genomic_DNA"/>
</dbReference>
<evidence type="ECO:0000313" key="1">
    <source>
        <dbReference type="EMBL" id="MDI5936359.1"/>
    </source>
</evidence>